<dbReference type="Pfam" id="PF05489">
    <property type="entry name" value="Phage_tail_X"/>
    <property type="match status" value="1"/>
</dbReference>
<proteinExistence type="predicted"/>
<dbReference type="InterPro" id="IPR008861">
    <property type="entry name" value="GpX-like"/>
</dbReference>
<sequence length="66" mass="7388">MKVKALEGDTVDLLCFRHYGATQGVTEKVLAANPGLSDRVFLTPGQVVEMPEQVTEKRRESVQLWD</sequence>
<protein>
    <submittedName>
        <fullName evidence="1">Phage tail protein</fullName>
    </submittedName>
</protein>
<name>A0A5U0Q5X4_SALER</name>
<gene>
    <name evidence="1" type="ORF">DOF42_17320</name>
</gene>
<reference evidence="1" key="1">
    <citation type="submission" date="2018-06" db="EMBL/GenBank/DDBJ databases">
        <authorList>
            <consortium name="PulseNet: The National Subtyping Network for Foodborne Disease Surveillance"/>
            <person name="Tarr C.L."/>
            <person name="Trees E."/>
            <person name="Katz L.S."/>
            <person name="Carleton-Romer H.A."/>
            <person name="Stroika S."/>
            <person name="Kucerova Z."/>
            <person name="Roache K.F."/>
            <person name="Sabol A.L."/>
            <person name="Besser J."/>
            <person name="Gerner-Smidt P."/>
        </authorList>
    </citation>
    <scope>NUCLEOTIDE SEQUENCE</scope>
    <source>
        <strain evidence="1">PNUSAS043090</strain>
    </source>
</reference>
<accession>A0A5U0Q5X4</accession>
<dbReference type="AlphaFoldDB" id="A0A5U0Q5X4"/>
<dbReference type="EMBL" id="AAGIQQ010000022">
    <property type="protein sequence ID" value="EBO4818064.1"/>
    <property type="molecule type" value="Genomic_DNA"/>
</dbReference>
<organism evidence="1">
    <name type="scientific">Salmonella enterica</name>
    <name type="common">Salmonella choleraesuis</name>
    <dbReference type="NCBI Taxonomy" id="28901"/>
    <lineage>
        <taxon>Bacteria</taxon>
        <taxon>Pseudomonadati</taxon>
        <taxon>Pseudomonadota</taxon>
        <taxon>Gammaproteobacteria</taxon>
        <taxon>Enterobacterales</taxon>
        <taxon>Enterobacteriaceae</taxon>
        <taxon>Salmonella</taxon>
    </lineage>
</organism>
<evidence type="ECO:0000313" key="1">
    <source>
        <dbReference type="EMBL" id="EBO4818064.1"/>
    </source>
</evidence>
<comment type="caution">
    <text evidence="1">The sequence shown here is derived from an EMBL/GenBank/DDBJ whole genome shotgun (WGS) entry which is preliminary data.</text>
</comment>